<dbReference type="GO" id="GO:0006364">
    <property type="term" value="P:rRNA processing"/>
    <property type="evidence" value="ECO:0007669"/>
    <property type="project" value="UniProtKB-KW"/>
</dbReference>
<evidence type="ECO:0000256" key="6">
    <source>
        <dbReference type="ARBA" id="ARBA00022553"/>
    </source>
</evidence>
<dbReference type="GO" id="GO:0000493">
    <property type="term" value="P:box H/ACA snoRNP assembly"/>
    <property type="evidence" value="ECO:0007669"/>
    <property type="project" value="InterPro"/>
</dbReference>
<feature type="region of interest" description="Disordered" evidence="9">
    <location>
        <begin position="272"/>
        <end position="408"/>
    </location>
</feature>
<dbReference type="Gene3D" id="2.40.10.230">
    <property type="entry name" value="Probable tRNA pseudouridine synthase domain"/>
    <property type="match status" value="1"/>
</dbReference>
<dbReference type="SUPFAM" id="SSF50447">
    <property type="entry name" value="Translation proteins"/>
    <property type="match status" value="1"/>
</dbReference>
<dbReference type="AlphaFoldDB" id="A0A922MD73"/>
<dbReference type="GO" id="GO:0003723">
    <property type="term" value="F:RNA binding"/>
    <property type="evidence" value="ECO:0007669"/>
    <property type="project" value="UniProtKB-KW"/>
</dbReference>
<keyword evidence="6" id="KW-0597">Phosphoprotein</keyword>
<dbReference type="InterPro" id="IPR040309">
    <property type="entry name" value="Naf1"/>
</dbReference>
<comment type="caution">
    <text evidence="10">The sequence shown here is derived from an EMBL/GenBank/DDBJ whole genome shotgun (WGS) entry which is preliminary data.</text>
</comment>
<dbReference type="GO" id="GO:0005732">
    <property type="term" value="C:sno(s)RNA-containing ribonucleoprotein complex"/>
    <property type="evidence" value="ECO:0007669"/>
    <property type="project" value="InterPro"/>
</dbReference>
<dbReference type="InterPro" id="IPR007504">
    <property type="entry name" value="H/ACA_rnp_Gar1/Naf1"/>
</dbReference>
<evidence type="ECO:0000256" key="3">
    <source>
        <dbReference type="ARBA" id="ARBA00021438"/>
    </source>
</evidence>
<keyword evidence="7" id="KW-0694">RNA-binding</keyword>
<feature type="compositionally biased region" description="Basic and acidic residues" evidence="9">
    <location>
        <begin position="313"/>
        <end position="328"/>
    </location>
</feature>
<evidence type="ECO:0000256" key="9">
    <source>
        <dbReference type="SAM" id="MobiDB-lite"/>
    </source>
</evidence>
<evidence type="ECO:0000256" key="8">
    <source>
        <dbReference type="ARBA" id="ARBA00023242"/>
    </source>
</evidence>
<gene>
    <name evidence="10" type="ORF">HF086_011542</name>
</gene>
<feature type="compositionally biased region" description="Low complexity" evidence="9">
    <location>
        <begin position="329"/>
        <end position="346"/>
    </location>
</feature>
<feature type="compositionally biased region" description="Acidic residues" evidence="9">
    <location>
        <begin position="101"/>
        <end position="116"/>
    </location>
</feature>
<dbReference type="InterPro" id="IPR009000">
    <property type="entry name" value="Transl_B-barrel_sf"/>
</dbReference>
<comment type="subcellular location">
    <subcellularLocation>
        <location evidence="1">Nucleus</location>
    </subcellularLocation>
</comment>
<keyword evidence="5" id="KW-0698">rRNA processing</keyword>
<evidence type="ECO:0000313" key="10">
    <source>
        <dbReference type="EMBL" id="KAH9634282.1"/>
    </source>
</evidence>
<dbReference type="PANTHER" id="PTHR31633:SF1">
    <property type="entry name" value="H_ACA RIBONUCLEOPROTEIN COMPLEX NON-CORE SUBUNIT NAF1"/>
    <property type="match status" value="1"/>
</dbReference>
<feature type="region of interest" description="Disordered" evidence="9">
    <location>
        <begin position="96"/>
        <end position="152"/>
    </location>
</feature>
<keyword evidence="8" id="KW-0539">Nucleus</keyword>
<evidence type="ECO:0000256" key="2">
    <source>
        <dbReference type="ARBA" id="ARBA00009801"/>
    </source>
</evidence>
<evidence type="ECO:0000256" key="4">
    <source>
        <dbReference type="ARBA" id="ARBA00022517"/>
    </source>
</evidence>
<feature type="compositionally biased region" description="Pro residues" evidence="9">
    <location>
        <begin position="399"/>
        <end position="408"/>
    </location>
</feature>
<proteinExistence type="inferred from homology"/>
<dbReference type="GO" id="GO:0001522">
    <property type="term" value="P:pseudouridine synthesis"/>
    <property type="evidence" value="ECO:0007669"/>
    <property type="project" value="InterPro"/>
</dbReference>
<protein>
    <recommendedName>
        <fullName evidence="3">H/ACA ribonucleoprotein complex non-core subunit NAF1</fullName>
    </recommendedName>
</protein>
<evidence type="ECO:0000256" key="5">
    <source>
        <dbReference type="ARBA" id="ARBA00022552"/>
    </source>
</evidence>
<feature type="compositionally biased region" description="Basic and acidic residues" evidence="9">
    <location>
        <begin position="291"/>
        <end position="306"/>
    </location>
</feature>
<keyword evidence="4" id="KW-0690">Ribosome biogenesis</keyword>
<dbReference type="Proteomes" id="UP000814243">
    <property type="component" value="Unassembled WGS sequence"/>
</dbReference>
<accession>A0A922MD73</accession>
<feature type="region of interest" description="Disordered" evidence="9">
    <location>
        <begin position="22"/>
        <end position="41"/>
    </location>
</feature>
<name>A0A922MD73_SPOEX</name>
<dbReference type="EMBL" id="JACEFF010000620">
    <property type="protein sequence ID" value="KAH9634282.1"/>
    <property type="molecule type" value="Genomic_DNA"/>
</dbReference>
<dbReference type="GO" id="GO:0005634">
    <property type="term" value="C:nucleus"/>
    <property type="evidence" value="ECO:0007669"/>
    <property type="project" value="UniProtKB-SubCell"/>
</dbReference>
<reference evidence="10" key="1">
    <citation type="journal article" date="2021" name="G3 (Bethesda)">
        <title>Genome and transcriptome analysis of the beet armyworm Spodoptera exigua reveals targets for pest control. .</title>
        <authorList>
            <person name="Simon S."/>
            <person name="Breeschoten T."/>
            <person name="Jansen H.J."/>
            <person name="Dirks R.P."/>
            <person name="Schranz M.E."/>
            <person name="Ros V.I.D."/>
        </authorList>
    </citation>
    <scope>NUCLEOTIDE SEQUENCE</scope>
    <source>
        <strain evidence="10">TB_SE_WUR_2020</strain>
    </source>
</reference>
<dbReference type="FunFam" id="2.40.10.230:FF:000002">
    <property type="entry name" value="H/ACA ribonucleoprotein complex non-core subunit NAF1"/>
    <property type="match status" value="1"/>
</dbReference>
<dbReference type="Pfam" id="PF04410">
    <property type="entry name" value="Gar1"/>
    <property type="match status" value="1"/>
</dbReference>
<organism evidence="10 11">
    <name type="scientific">Spodoptera exigua</name>
    <name type="common">Beet armyworm</name>
    <name type="synonym">Noctua fulgens</name>
    <dbReference type="NCBI Taxonomy" id="7107"/>
    <lineage>
        <taxon>Eukaryota</taxon>
        <taxon>Metazoa</taxon>
        <taxon>Ecdysozoa</taxon>
        <taxon>Arthropoda</taxon>
        <taxon>Hexapoda</taxon>
        <taxon>Insecta</taxon>
        <taxon>Pterygota</taxon>
        <taxon>Neoptera</taxon>
        <taxon>Endopterygota</taxon>
        <taxon>Lepidoptera</taxon>
        <taxon>Glossata</taxon>
        <taxon>Ditrysia</taxon>
        <taxon>Noctuoidea</taxon>
        <taxon>Noctuidae</taxon>
        <taxon>Amphipyrinae</taxon>
        <taxon>Spodoptera</taxon>
    </lineage>
</organism>
<dbReference type="GO" id="GO:0043489">
    <property type="term" value="P:RNA stabilization"/>
    <property type="evidence" value="ECO:0007669"/>
    <property type="project" value="UniProtKB-ARBA"/>
</dbReference>
<sequence length="489" mass="53905">MENLDLSNNKNVSLSLIAEYGASDSDSDDTETRSNDNNTDSDATYLTEMVLKNNIINAYAHGPLSRQSARDDADVSRHMIIDSVESGVVEYEVTEYRDVDTDSDNESSSDSSDSDVDSVKDIEEVSSGDEAENNPRTGKPEPPKVNGEMGLDDLPPIEDLAISLPAQDTTKIGTIVSIVDRLVIVRALPETPAVDLDSVLFLDKGAKALGRVFDVFGPVTEPHYCVRFNSVEHVRERGAQTGADVYIAPQSQHTNYVFLTELMKIKGSDASWLHDVEPPPHQVEYSDDEEERRANRARKEQRKEKTEESEDGETSKTTRKFAERRNQRPSESSSRFGSGPSRGRNPFAAGSRRNNNPNAFPRKLWPGSLGLRTPQPHPPGDPRAHGPFSAPPNFTGPPMFLPPPFNPTTPPPPFMGNMFQFGAGRMPGSPMPIPVSMVAPFRHNMPVFGSNYCTVSGPQPQWANNGPHPHPEPNAQQLFCKVYLVIISR</sequence>
<comment type="similarity">
    <text evidence="2">Belongs to the NAF1 family.</text>
</comment>
<dbReference type="PANTHER" id="PTHR31633">
    <property type="entry name" value="H/ACA RIBONUCLEOPROTEIN COMPLEX NON-CORE SUBUNIT NAF1"/>
    <property type="match status" value="1"/>
</dbReference>
<evidence type="ECO:0000256" key="1">
    <source>
        <dbReference type="ARBA" id="ARBA00004123"/>
    </source>
</evidence>
<evidence type="ECO:0000313" key="11">
    <source>
        <dbReference type="Proteomes" id="UP000814243"/>
    </source>
</evidence>
<evidence type="ECO:0000256" key="7">
    <source>
        <dbReference type="ARBA" id="ARBA00022884"/>
    </source>
</evidence>
<dbReference type="InterPro" id="IPR038664">
    <property type="entry name" value="Gar1/Naf1_Cbf5-bd_sf"/>
</dbReference>